<evidence type="ECO:0000256" key="1">
    <source>
        <dbReference type="SAM" id="Phobius"/>
    </source>
</evidence>
<organism evidence="2 3">
    <name type="scientific">Streptantibioticus ferralitis</name>
    <dbReference type="NCBI Taxonomy" id="236510"/>
    <lineage>
        <taxon>Bacteria</taxon>
        <taxon>Bacillati</taxon>
        <taxon>Actinomycetota</taxon>
        <taxon>Actinomycetes</taxon>
        <taxon>Kitasatosporales</taxon>
        <taxon>Streptomycetaceae</taxon>
        <taxon>Streptantibioticus</taxon>
    </lineage>
</organism>
<name>A0ABT5YVZ0_9ACTN</name>
<feature type="transmembrane region" description="Helical" evidence="1">
    <location>
        <begin position="22"/>
        <end position="50"/>
    </location>
</feature>
<dbReference type="EMBL" id="JARHTQ010000004">
    <property type="protein sequence ID" value="MDF2255769.1"/>
    <property type="molecule type" value="Genomic_DNA"/>
</dbReference>
<dbReference type="Proteomes" id="UP001220022">
    <property type="component" value="Unassembled WGS sequence"/>
</dbReference>
<protein>
    <submittedName>
        <fullName evidence="2">DUF4190 domain-containing protein</fullName>
    </submittedName>
</protein>
<feature type="transmembrane region" description="Helical" evidence="1">
    <location>
        <begin position="62"/>
        <end position="82"/>
    </location>
</feature>
<dbReference type="PANTHER" id="PTHR40040">
    <property type="entry name" value="SMALL HYDROPHOBIC PROTEIN-RELATED"/>
    <property type="match status" value="1"/>
</dbReference>
<dbReference type="InterPro" id="IPR055338">
    <property type="entry name" value="YqfX-like"/>
</dbReference>
<keyword evidence="3" id="KW-1185">Reference proteome</keyword>
<sequence length="92" mass="9560">MDTVAPARTTAPARRSDADGTAVASFILGLLGTFVLNIVFGPLAITLGAVALVRGTRRRARALLGLFLGIADIAILATLITTHQSISWTPGF</sequence>
<gene>
    <name evidence="2" type="ORF">P2L57_08535</name>
</gene>
<keyword evidence="1" id="KW-0472">Membrane</keyword>
<dbReference type="PANTHER" id="PTHR40040:SF1">
    <property type="entry name" value="MEMBRANE PROTEIN"/>
    <property type="match status" value="1"/>
</dbReference>
<evidence type="ECO:0000313" key="2">
    <source>
        <dbReference type="EMBL" id="MDF2255769.1"/>
    </source>
</evidence>
<accession>A0ABT5YVZ0</accession>
<keyword evidence="1" id="KW-0812">Transmembrane</keyword>
<dbReference type="RefSeq" id="WP_275810836.1">
    <property type="nucleotide sequence ID" value="NZ_BAAANM010000019.1"/>
</dbReference>
<keyword evidence="1" id="KW-1133">Transmembrane helix</keyword>
<reference evidence="2 3" key="1">
    <citation type="submission" date="2023-03" db="EMBL/GenBank/DDBJ databases">
        <title>Draft genome sequence of type strain Streptomyces ferralitis JCM 14344.</title>
        <authorList>
            <person name="Klaysubun C."/>
            <person name="Duangmal K."/>
        </authorList>
    </citation>
    <scope>NUCLEOTIDE SEQUENCE [LARGE SCALE GENOMIC DNA]</scope>
    <source>
        <strain evidence="2 3">JCM 14344</strain>
    </source>
</reference>
<evidence type="ECO:0000313" key="3">
    <source>
        <dbReference type="Proteomes" id="UP001220022"/>
    </source>
</evidence>
<proteinExistence type="predicted"/>
<comment type="caution">
    <text evidence="2">The sequence shown here is derived from an EMBL/GenBank/DDBJ whole genome shotgun (WGS) entry which is preliminary data.</text>
</comment>